<feature type="compositionally biased region" description="Basic and acidic residues" evidence="1">
    <location>
        <begin position="347"/>
        <end position="376"/>
    </location>
</feature>
<evidence type="ECO:0000256" key="1">
    <source>
        <dbReference type="SAM" id="MobiDB-lite"/>
    </source>
</evidence>
<dbReference type="GO" id="GO:0006260">
    <property type="term" value="P:DNA replication"/>
    <property type="evidence" value="ECO:0007669"/>
    <property type="project" value="InterPro"/>
</dbReference>
<dbReference type="GO" id="GO:0005524">
    <property type="term" value="F:ATP binding"/>
    <property type="evidence" value="ECO:0007669"/>
    <property type="project" value="InterPro"/>
</dbReference>
<protein>
    <recommendedName>
        <fullName evidence="2">Replication origin-binding protein domain-containing protein</fullName>
    </recommendedName>
</protein>
<feature type="domain" description="Replication origin-binding protein" evidence="2">
    <location>
        <begin position="1019"/>
        <end position="1173"/>
    </location>
</feature>
<organism evidence="3 4">
    <name type="scientific">Klebsormidium nitens</name>
    <name type="common">Green alga</name>
    <name type="synonym">Ulothrix nitens</name>
    <dbReference type="NCBI Taxonomy" id="105231"/>
    <lineage>
        <taxon>Eukaryota</taxon>
        <taxon>Viridiplantae</taxon>
        <taxon>Streptophyta</taxon>
        <taxon>Klebsormidiophyceae</taxon>
        <taxon>Klebsormidiales</taxon>
        <taxon>Klebsormidiaceae</taxon>
        <taxon>Klebsormidium</taxon>
    </lineage>
</organism>
<proteinExistence type="predicted"/>
<dbReference type="Pfam" id="PF02399">
    <property type="entry name" value="Herpes_ori_bp"/>
    <property type="match status" value="2"/>
</dbReference>
<feature type="domain" description="Replication origin-binding protein" evidence="2">
    <location>
        <begin position="1225"/>
        <end position="1289"/>
    </location>
</feature>
<reference evidence="3 4" key="1">
    <citation type="journal article" date="2014" name="Nat. Commun.">
        <title>Klebsormidium flaccidum genome reveals primary factors for plant terrestrial adaptation.</title>
        <authorList>
            <person name="Hori K."/>
            <person name="Maruyama F."/>
            <person name="Fujisawa T."/>
            <person name="Togashi T."/>
            <person name="Yamamoto N."/>
            <person name="Seo M."/>
            <person name="Sato S."/>
            <person name="Yamada T."/>
            <person name="Mori H."/>
            <person name="Tajima N."/>
            <person name="Moriyama T."/>
            <person name="Ikeuchi M."/>
            <person name="Watanabe M."/>
            <person name="Wada H."/>
            <person name="Kobayashi K."/>
            <person name="Saito M."/>
            <person name="Masuda T."/>
            <person name="Sasaki-Sekimoto Y."/>
            <person name="Mashiguchi K."/>
            <person name="Awai K."/>
            <person name="Shimojima M."/>
            <person name="Masuda S."/>
            <person name="Iwai M."/>
            <person name="Nobusawa T."/>
            <person name="Narise T."/>
            <person name="Kondo S."/>
            <person name="Saito H."/>
            <person name="Sato R."/>
            <person name="Murakawa M."/>
            <person name="Ihara Y."/>
            <person name="Oshima-Yamada Y."/>
            <person name="Ohtaka K."/>
            <person name="Satoh M."/>
            <person name="Sonobe K."/>
            <person name="Ishii M."/>
            <person name="Ohtani R."/>
            <person name="Kanamori-Sato M."/>
            <person name="Honoki R."/>
            <person name="Miyazaki D."/>
            <person name="Mochizuki H."/>
            <person name="Umetsu J."/>
            <person name="Higashi K."/>
            <person name="Shibata D."/>
            <person name="Kamiya Y."/>
            <person name="Sato N."/>
            <person name="Nakamura Y."/>
            <person name="Tabata S."/>
            <person name="Ida S."/>
            <person name="Kurokawa K."/>
            <person name="Ohta H."/>
        </authorList>
    </citation>
    <scope>NUCLEOTIDE SEQUENCE [LARGE SCALE GENOMIC DNA]</scope>
    <source>
        <strain evidence="3 4">NIES-2285</strain>
    </source>
</reference>
<feature type="compositionally biased region" description="Basic and acidic residues" evidence="1">
    <location>
        <begin position="155"/>
        <end position="164"/>
    </location>
</feature>
<evidence type="ECO:0000313" key="4">
    <source>
        <dbReference type="Proteomes" id="UP000054558"/>
    </source>
</evidence>
<dbReference type="GO" id="GO:0003688">
    <property type="term" value="F:DNA replication origin binding"/>
    <property type="evidence" value="ECO:0007669"/>
    <property type="project" value="InterPro"/>
</dbReference>
<dbReference type="SUPFAM" id="SSF52540">
    <property type="entry name" value="P-loop containing nucleoside triphosphate hydrolases"/>
    <property type="match status" value="1"/>
</dbReference>
<feature type="compositionally biased region" description="Low complexity" evidence="1">
    <location>
        <begin position="478"/>
        <end position="494"/>
    </location>
</feature>
<feature type="region of interest" description="Disordered" evidence="1">
    <location>
        <begin position="310"/>
        <end position="387"/>
    </location>
</feature>
<dbReference type="InterPro" id="IPR003450">
    <property type="entry name" value="Replication_origin-bd"/>
</dbReference>
<name>A0A1Y1IH90_KLENI</name>
<evidence type="ECO:0000313" key="3">
    <source>
        <dbReference type="EMBL" id="GAQ88096.1"/>
    </source>
</evidence>
<feature type="compositionally biased region" description="Low complexity" evidence="1">
    <location>
        <begin position="31"/>
        <end position="41"/>
    </location>
</feature>
<feature type="region of interest" description="Disordered" evidence="1">
    <location>
        <begin position="1"/>
        <end position="297"/>
    </location>
</feature>
<feature type="compositionally biased region" description="Acidic residues" evidence="1">
    <location>
        <begin position="8"/>
        <end position="24"/>
    </location>
</feature>
<feature type="compositionally biased region" description="Basic and acidic residues" evidence="1">
    <location>
        <begin position="310"/>
        <end position="329"/>
    </location>
</feature>
<feature type="compositionally biased region" description="Polar residues" evidence="1">
    <location>
        <begin position="63"/>
        <end position="79"/>
    </location>
</feature>
<gene>
    <name evidence="3" type="ORF">KFL_003990130</name>
</gene>
<sequence length="1516" mass="168229">MHLPWDSDVSESEGTQGEDIEGAEYADRSVDGSQSGQSLQDFFDDQDSGSIQGASFYRAPNNEGDSPTSPVANWSTNSAFREPIPVSPSIKCKRKSSNGEGERCPEGASCLEEDIGGVVLTGRALERKRRRPNLSQELEEAEEEHVPTPQPFSHVLERGQDVRLRLQGNPAEDLSSAASPPPHAEAGEHSAAPDFDPPSHSATCALVGDELGVATSDGHDVCQQSTGSAAGEPHNPGPSPAPPHPADELRSAATEPTPLVEAAGGSRSVVPKAGQPVKKTSHKRAKPIPPPMDEAARAEIWAAREAHFRTLEGLRPHQNRQEATARRMPEAQGGLHQPAQKAVAAEALRERSRVDARVAEVGEEDRQGGEHFDKAVRQSVQHSPREAFRQAEATMRRMPEVQGGGHRPAQVAVAAEALRERSGMDVTVAEVGEEDRQGGEHFDSAMRQSIQHSPHEALGQAEELERLQDAQQRLQGIPAESSSDASSRSPVAESGEPSAAPNFDPRSRLATCASVGDELERGQDVRQRLQGIPSDHLSSAASLPPGAEAGEPSATPDFDPPSQSATWALVEADASSADPRLRPGEIVVHSEHGGKLLTIKKTELGAFFFAKRKFDDKVDYQDAKNGPQGCCRRYGEVLGHQVEIRRLRPSREFGSYPDWPSAYPKLRGEPHLEEAIKAGCPCKPYLDLERDGGLPEGESLETVIEAFEEEITAIFRSEYGIELPKEAFNWIPCDYGPGGKFSLHLVVSSHSPQFVYRSNLAPPADPQGAGHLARKLGQHLPNRYAELIDQSVYTRNRGIRLPYCSKPSNPQSRLIPLDESKPYADACITWFDDHVQMIKVPDVVFRAVRARERPENPGHLNPRAASMYEVQRCTELIQKLHPTAYRRGSANALNFSWHDRSEPCYSGHVHAGERDILCVADRERNAVFAVCSSERVDLETGVCCKNLPAKYLGPYWVDNETWKDGAVEVDLKYLDRHPLAAAPMDLQLIRAGVRPLTDKVVFNDIVNKWLEGRYKNLSIRSPMGSGKSTLLAALLAEDSRFKKVSMITYRCTQALDAAGKHQSFSHYGDLKQADGRMLGPDRFIHPLADREHHPRVIVQTDSLPGLLAEDDEDAPSFDLLVLDESESILAHLSADTLRERHRVIQLLIELMKRARRIIFLDGHLGQRTFEFLTMNEISCSPVVVNKHAPERPLEFEFLQGKTEGLVKWEGAVFEALGAGRNVYIDVNRQWRKQLVIISPTVEAGVDFNQDWFHQMFLYICLKSTHPRGLNQMKGRVRKLENPRVLCYLQEGIWLPAEPAGPSVGGSLMEMSRSGSKARLGVEETYQWFLNQNLRGGLNCVHPITRLLAHNEKEMFNGQTHFYQEFTDLLRADGHVIVENVDEEAVEVNPVPSEEGVFGGEYLLEQMISAPNISQAQFADIERRSQRNEHREGELVQMEKFQLARFYDVPYLSEEFLQTFGPKPIHALDFLEQVVDRDFKYDKNEIGRHMYPPQMAAMARELLAVMGFEHALDAARV</sequence>
<dbReference type="Proteomes" id="UP000054558">
    <property type="component" value="Unassembled WGS sequence"/>
</dbReference>
<keyword evidence="4" id="KW-1185">Reference proteome</keyword>
<feature type="compositionally biased region" description="Pro residues" evidence="1">
    <location>
        <begin position="235"/>
        <end position="244"/>
    </location>
</feature>
<feature type="region of interest" description="Disordered" evidence="1">
    <location>
        <begin position="535"/>
        <end position="563"/>
    </location>
</feature>
<dbReference type="EMBL" id="DF237348">
    <property type="protein sequence ID" value="GAQ88096.1"/>
    <property type="molecule type" value="Genomic_DNA"/>
</dbReference>
<accession>A0A1Y1IH90</accession>
<evidence type="ECO:0000259" key="2">
    <source>
        <dbReference type="Pfam" id="PF02399"/>
    </source>
</evidence>
<dbReference type="InterPro" id="IPR027417">
    <property type="entry name" value="P-loop_NTPase"/>
</dbReference>
<feature type="compositionally biased region" description="Basic and acidic residues" evidence="1">
    <location>
        <begin position="434"/>
        <end position="444"/>
    </location>
</feature>
<feature type="region of interest" description="Disordered" evidence="1">
    <location>
        <begin position="419"/>
        <end position="508"/>
    </location>
</feature>